<dbReference type="EMBL" id="CAAALY010131134">
    <property type="protein sequence ID" value="VEL32177.1"/>
    <property type="molecule type" value="Genomic_DNA"/>
</dbReference>
<keyword evidence="3" id="KW-0808">Transferase</keyword>
<dbReference type="GO" id="GO:0005789">
    <property type="term" value="C:endoplasmic reticulum membrane"/>
    <property type="evidence" value="ECO:0007669"/>
    <property type="project" value="UniProtKB-SubCell"/>
</dbReference>
<feature type="signal peptide" evidence="8">
    <location>
        <begin position="1"/>
        <end position="27"/>
    </location>
</feature>
<dbReference type="GO" id="GO:0016757">
    <property type="term" value="F:glycosyltransferase activity"/>
    <property type="evidence" value="ECO:0007669"/>
    <property type="project" value="UniProtKB-KW"/>
</dbReference>
<evidence type="ECO:0000313" key="10">
    <source>
        <dbReference type="Proteomes" id="UP000784294"/>
    </source>
</evidence>
<evidence type="ECO:0000256" key="1">
    <source>
        <dbReference type="ARBA" id="ARBA00004477"/>
    </source>
</evidence>
<protein>
    <submittedName>
        <fullName evidence="9">Uncharacterized protein</fullName>
    </submittedName>
</protein>
<dbReference type="OrthoDB" id="10066429at2759"/>
<keyword evidence="2" id="KW-0328">Glycosyltransferase</keyword>
<dbReference type="InterPro" id="IPR005599">
    <property type="entry name" value="GPI_mannosylTrfase"/>
</dbReference>
<evidence type="ECO:0000313" key="9">
    <source>
        <dbReference type="EMBL" id="VEL32177.1"/>
    </source>
</evidence>
<gene>
    <name evidence="9" type="ORF">PXEA_LOCUS25617</name>
</gene>
<comment type="caution">
    <text evidence="9">The sequence shown here is derived from an EMBL/GenBank/DDBJ whole genome shotgun (WGS) entry which is preliminary data.</text>
</comment>
<keyword evidence="6" id="KW-1133">Transmembrane helix</keyword>
<sequence>MMPTWPRLGWFVYFSLLLPLRLSPVWLLQPGYLHPDEFFQSVEVAAEDIFGVETFRAWEFRGDKPIRSLSAMFPFTHIPLIISRQLFGPLRYTDQKLPGGLL</sequence>
<organism evidence="9 10">
    <name type="scientific">Protopolystoma xenopodis</name>
    <dbReference type="NCBI Taxonomy" id="117903"/>
    <lineage>
        <taxon>Eukaryota</taxon>
        <taxon>Metazoa</taxon>
        <taxon>Spiralia</taxon>
        <taxon>Lophotrochozoa</taxon>
        <taxon>Platyhelminthes</taxon>
        <taxon>Monogenea</taxon>
        <taxon>Polyopisthocotylea</taxon>
        <taxon>Polystomatidea</taxon>
        <taxon>Polystomatidae</taxon>
        <taxon>Protopolystoma</taxon>
    </lineage>
</organism>
<evidence type="ECO:0000256" key="7">
    <source>
        <dbReference type="ARBA" id="ARBA00023136"/>
    </source>
</evidence>
<evidence type="ECO:0000256" key="3">
    <source>
        <dbReference type="ARBA" id="ARBA00022679"/>
    </source>
</evidence>
<keyword evidence="4" id="KW-0812">Transmembrane</keyword>
<keyword evidence="5" id="KW-0256">Endoplasmic reticulum</keyword>
<proteinExistence type="predicted"/>
<reference evidence="9" key="1">
    <citation type="submission" date="2018-11" db="EMBL/GenBank/DDBJ databases">
        <authorList>
            <consortium name="Pathogen Informatics"/>
        </authorList>
    </citation>
    <scope>NUCLEOTIDE SEQUENCE</scope>
</reference>
<evidence type="ECO:0000256" key="4">
    <source>
        <dbReference type="ARBA" id="ARBA00022692"/>
    </source>
</evidence>
<evidence type="ECO:0000256" key="2">
    <source>
        <dbReference type="ARBA" id="ARBA00022676"/>
    </source>
</evidence>
<keyword evidence="7" id="KW-0472">Membrane</keyword>
<evidence type="ECO:0000256" key="6">
    <source>
        <dbReference type="ARBA" id="ARBA00022989"/>
    </source>
</evidence>
<evidence type="ECO:0000256" key="5">
    <source>
        <dbReference type="ARBA" id="ARBA00022824"/>
    </source>
</evidence>
<evidence type="ECO:0000256" key="8">
    <source>
        <dbReference type="SAM" id="SignalP"/>
    </source>
</evidence>
<dbReference type="Proteomes" id="UP000784294">
    <property type="component" value="Unassembled WGS sequence"/>
</dbReference>
<feature type="chain" id="PRO_5019300606" evidence="8">
    <location>
        <begin position="28"/>
        <end position="102"/>
    </location>
</feature>
<name>A0A448XAC8_9PLAT</name>
<comment type="subcellular location">
    <subcellularLocation>
        <location evidence="1">Endoplasmic reticulum membrane</location>
        <topology evidence="1">Multi-pass membrane protein</topology>
    </subcellularLocation>
</comment>
<keyword evidence="10" id="KW-1185">Reference proteome</keyword>
<dbReference type="AlphaFoldDB" id="A0A448XAC8"/>
<accession>A0A448XAC8</accession>
<dbReference type="Pfam" id="PF03901">
    <property type="entry name" value="Glyco_transf_22"/>
    <property type="match status" value="1"/>
</dbReference>
<keyword evidence="8" id="KW-0732">Signal</keyword>